<dbReference type="InterPro" id="IPR029063">
    <property type="entry name" value="SAM-dependent_MTases_sf"/>
</dbReference>
<evidence type="ECO:0000256" key="1">
    <source>
        <dbReference type="ARBA" id="ARBA00022603"/>
    </source>
</evidence>
<evidence type="ECO:0000256" key="3">
    <source>
        <dbReference type="ARBA" id="ARBA00022691"/>
    </source>
</evidence>
<dbReference type="Gene3D" id="3.40.50.150">
    <property type="entry name" value="Vaccinia Virus protein VP39"/>
    <property type="match status" value="1"/>
</dbReference>
<protein>
    <submittedName>
        <fullName evidence="7">23S rRNA (Uracil-5-)-methyltransferase RumA</fullName>
    </submittedName>
</protein>
<feature type="compositionally biased region" description="Basic and acidic residues" evidence="6">
    <location>
        <begin position="1"/>
        <end position="10"/>
    </location>
</feature>
<dbReference type="InterPro" id="IPR010280">
    <property type="entry name" value="U5_MeTrfase_fam"/>
</dbReference>
<feature type="region of interest" description="Disordered" evidence="6">
    <location>
        <begin position="1"/>
        <end position="24"/>
    </location>
</feature>
<dbReference type="PANTHER" id="PTHR11061:SF30">
    <property type="entry name" value="TRNA (URACIL(54)-C(5))-METHYLTRANSFERASE"/>
    <property type="match status" value="1"/>
</dbReference>
<evidence type="ECO:0000256" key="5">
    <source>
        <dbReference type="PROSITE-ProRule" id="PRU10015"/>
    </source>
</evidence>
<dbReference type="Pfam" id="PF05958">
    <property type="entry name" value="tRNA_U5-meth_tr"/>
    <property type="match status" value="1"/>
</dbReference>
<dbReference type="Gene3D" id="2.40.50.1070">
    <property type="match status" value="1"/>
</dbReference>
<reference evidence="7 8" key="1">
    <citation type="submission" date="2020-08" db="EMBL/GenBank/DDBJ databases">
        <title>Genomic Encyclopedia of Type Strains, Phase IV (KMG-IV): sequencing the most valuable type-strain genomes for metagenomic binning, comparative biology and taxonomic classification.</title>
        <authorList>
            <person name="Goeker M."/>
        </authorList>
    </citation>
    <scope>NUCLEOTIDE SEQUENCE [LARGE SCALE GENOMIC DNA]</scope>
    <source>
        <strain evidence="7 8">DSM 17245</strain>
    </source>
</reference>
<evidence type="ECO:0000256" key="6">
    <source>
        <dbReference type="SAM" id="MobiDB-lite"/>
    </source>
</evidence>
<accession>A0A7W9W195</accession>
<proteinExistence type="inferred from homology"/>
<name>A0A7W9W195_9FIRM</name>
<sequence>MEKNTLDMKSQENAASIEQEAGRVEEASIPQEKHWCQNQDRCGGCFYQEIPYEEEVAKKEQEIRDLFNPVIQGDYLFEGIISSPKKEAYRNKMEFSFGDQEKDGPLCLGLHQKRSFFNILNTEDCRLPHPDMGEILLATRLYFQEKGLRYYHKKRHEGYLRHLLIRRAEKTGEILLSLVHSTQLPAEEEEKILSGWRDRLLSLEKEGKLEGSYAGILHTKNDSLADAVINDGTETLFGKDYFYEELLGLNFKITPFSFFQTNTLGAEKLYAKVQEYSSFSENAEEKPVIYDLYSGTGTITQLMSKVAKQAIGVEIVEEAVEAAKENAKENKVENCIFYAGDVLKVLEAGQGATELPYPDFIIVDPPRDGMHKKALEKIISYGVKRLVYVACKPKSLARDLEALQNAGYKVQKLCAVDMFPRTNNCEVVALLEKEES</sequence>
<keyword evidence="2 4" id="KW-0808">Transferase</keyword>
<dbReference type="RefSeq" id="WP_243155821.1">
    <property type="nucleotide sequence ID" value="NZ_JACHHH010000002.1"/>
</dbReference>
<dbReference type="GO" id="GO:0006396">
    <property type="term" value="P:RNA processing"/>
    <property type="evidence" value="ECO:0007669"/>
    <property type="project" value="InterPro"/>
</dbReference>
<dbReference type="PROSITE" id="PS01230">
    <property type="entry name" value="TRMA_1"/>
    <property type="match status" value="1"/>
</dbReference>
<organism evidence="7 8">
    <name type="scientific">Oribacterium sinus</name>
    <dbReference type="NCBI Taxonomy" id="237576"/>
    <lineage>
        <taxon>Bacteria</taxon>
        <taxon>Bacillati</taxon>
        <taxon>Bacillota</taxon>
        <taxon>Clostridia</taxon>
        <taxon>Lachnospirales</taxon>
        <taxon>Lachnospiraceae</taxon>
        <taxon>Oribacterium</taxon>
    </lineage>
</organism>
<dbReference type="EMBL" id="JACHHH010000002">
    <property type="protein sequence ID" value="MBB6040625.1"/>
    <property type="molecule type" value="Genomic_DNA"/>
</dbReference>
<comment type="caution">
    <text evidence="7">The sequence shown here is derived from an EMBL/GenBank/DDBJ whole genome shotgun (WGS) entry which is preliminary data.</text>
</comment>
<dbReference type="CDD" id="cd02440">
    <property type="entry name" value="AdoMet_MTases"/>
    <property type="match status" value="1"/>
</dbReference>
<evidence type="ECO:0000256" key="4">
    <source>
        <dbReference type="PROSITE-ProRule" id="PRU01024"/>
    </source>
</evidence>
<feature type="binding site" evidence="4">
    <location>
        <position position="260"/>
    </location>
    <ligand>
        <name>S-adenosyl-L-methionine</name>
        <dbReference type="ChEBI" id="CHEBI:59789"/>
    </ligand>
</feature>
<gene>
    <name evidence="7" type="ORF">HNQ46_000588</name>
</gene>
<dbReference type="PROSITE" id="PS51687">
    <property type="entry name" value="SAM_MT_RNA_M5U"/>
    <property type="match status" value="1"/>
</dbReference>
<feature type="binding site" evidence="4">
    <location>
        <position position="364"/>
    </location>
    <ligand>
        <name>S-adenosyl-L-methionine</name>
        <dbReference type="ChEBI" id="CHEBI:59789"/>
    </ligand>
</feature>
<dbReference type="GeneID" id="85014148"/>
<dbReference type="GO" id="GO:0008173">
    <property type="term" value="F:RNA methyltransferase activity"/>
    <property type="evidence" value="ECO:0007669"/>
    <property type="project" value="InterPro"/>
</dbReference>
<dbReference type="InterPro" id="IPR030390">
    <property type="entry name" value="MeTrfase_TrmA_AS"/>
</dbReference>
<dbReference type="GO" id="GO:0032259">
    <property type="term" value="P:methylation"/>
    <property type="evidence" value="ECO:0007669"/>
    <property type="project" value="UniProtKB-KW"/>
</dbReference>
<dbReference type="PANTHER" id="PTHR11061">
    <property type="entry name" value="RNA M5U METHYLTRANSFERASE"/>
    <property type="match status" value="1"/>
</dbReference>
<dbReference type="AlphaFoldDB" id="A0A7W9W195"/>
<dbReference type="NCBIfam" id="TIGR00479">
    <property type="entry name" value="rumA"/>
    <property type="match status" value="1"/>
</dbReference>
<keyword evidence="3 4" id="KW-0949">S-adenosyl-L-methionine</keyword>
<keyword evidence="1 4" id="KW-0489">Methyltransferase</keyword>
<feature type="active site" evidence="5">
    <location>
        <position position="391"/>
    </location>
</feature>
<feature type="binding site" evidence="4">
    <location>
        <position position="314"/>
    </location>
    <ligand>
        <name>S-adenosyl-L-methionine</name>
        <dbReference type="ChEBI" id="CHEBI:59789"/>
    </ligand>
</feature>
<evidence type="ECO:0000256" key="2">
    <source>
        <dbReference type="ARBA" id="ARBA00022679"/>
    </source>
</evidence>
<dbReference type="SUPFAM" id="SSF53335">
    <property type="entry name" value="S-adenosyl-L-methionine-dependent methyltransferases"/>
    <property type="match status" value="1"/>
</dbReference>
<feature type="binding site" evidence="4">
    <location>
        <position position="293"/>
    </location>
    <ligand>
        <name>S-adenosyl-L-methionine</name>
        <dbReference type="ChEBI" id="CHEBI:59789"/>
    </ligand>
</feature>
<dbReference type="Proteomes" id="UP000522163">
    <property type="component" value="Unassembled WGS sequence"/>
</dbReference>
<feature type="active site" description="Nucleophile" evidence="4">
    <location>
        <position position="391"/>
    </location>
</feature>
<comment type="similarity">
    <text evidence="4">Belongs to the class I-like SAM-binding methyltransferase superfamily. RNA M5U methyltransferase family.</text>
</comment>
<evidence type="ECO:0000313" key="7">
    <source>
        <dbReference type="EMBL" id="MBB6040625.1"/>
    </source>
</evidence>
<evidence type="ECO:0000313" key="8">
    <source>
        <dbReference type="Proteomes" id="UP000522163"/>
    </source>
</evidence>